<evidence type="ECO:0000313" key="1">
    <source>
        <dbReference type="EnsemblPlants" id="AVESA.00010b.r2.6CG1143700.1.CDS.1"/>
    </source>
</evidence>
<reference evidence="1" key="2">
    <citation type="submission" date="2025-09" db="UniProtKB">
        <authorList>
            <consortium name="EnsemblPlants"/>
        </authorList>
    </citation>
    <scope>IDENTIFICATION</scope>
</reference>
<protein>
    <submittedName>
        <fullName evidence="1">Uncharacterized protein</fullName>
    </submittedName>
</protein>
<organism evidence="1 2">
    <name type="scientific">Avena sativa</name>
    <name type="common">Oat</name>
    <dbReference type="NCBI Taxonomy" id="4498"/>
    <lineage>
        <taxon>Eukaryota</taxon>
        <taxon>Viridiplantae</taxon>
        <taxon>Streptophyta</taxon>
        <taxon>Embryophyta</taxon>
        <taxon>Tracheophyta</taxon>
        <taxon>Spermatophyta</taxon>
        <taxon>Magnoliopsida</taxon>
        <taxon>Liliopsida</taxon>
        <taxon>Poales</taxon>
        <taxon>Poaceae</taxon>
        <taxon>BOP clade</taxon>
        <taxon>Pooideae</taxon>
        <taxon>Poodae</taxon>
        <taxon>Poeae</taxon>
        <taxon>Poeae Chloroplast Group 1 (Aveneae type)</taxon>
        <taxon>Aveninae</taxon>
        <taxon>Avena</taxon>
    </lineage>
</organism>
<accession>A0ACD5ZER8</accession>
<dbReference type="Proteomes" id="UP001732700">
    <property type="component" value="Chromosome 6C"/>
</dbReference>
<name>A0ACD5ZER8_AVESA</name>
<proteinExistence type="predicted"/>
<evidence type="ECO:0000313" key="2">
    <source>
        <dbReference type="Proteomes" id="UP001732700"/>
    </source>
</evidence>
<keyword evidence="2" id="KW-1185">Reference proteome</keyword>
<reference evidence="1" key="1">
    <citation type="submission" date="2021-05" db="EMBL/GenBank/DDBJ databases">
        <authorList>
            <person name="Scholz U."/>
            <person name="Mascher M."/>
            <person name="Fiebig A."/>
        </authorList>
    </citation>
    <scope>NUCLEOTIDE SEQUENCE [LARGE SCALE GENOMIC DNA]</scope>
</reference>
<dbReference type="EnsemblPlants" id="AVESA.00010b.r2.6CG1143700.1">
    <property type="protein sequence ID" value="AVESA.00010b.r2.6CG1143700.1.CDS.1"/>
    <property type="gene ID" value="AVESA.00010b.r2.6CG1143700"/>
</dbReference>
<sequence>MSTYLANSSNRPGGSGGKKAEAIDDMLNCLGIEEEEFDDLVFEDEECALKEGIKWMALARVHTSNYFILQTFEQHLRIAWSTARDVDFKHLEGNMFTIQCFCLGDWLKLEKGVPWLFHQSVVYIEPYDGFSPTEAYDLNFFATWIQTLKIPVGYRDETLITNLTEKKAGKVLEVQTDVRVAGNFVRVKVRLDVRKVLTRFISLSRGGQSQVYQIEYEKMSRFCGACGFIGHTHLECGSGEHEANLKWGIG</sequence>